<reference evidence="2" key="1">
    <citation type="submission" date="2019-07" db="EMBL/GenBank/DDBJ databases">
        <authorList>
            <person name="Dittberner H."/>
        </authorList>
    </citation>
    <scope>NUCLEOTIDE SEQUENCE [LARGE SCALE GENOMIC DNA]</scope>
</reference>
<gene>
    <name evidence="2" type="ORF">ANE_LOCUS25815</name>
</gene>
<evidence type="ECO:0000313" key="2">
    <source>
        <dbReference type="EMBL" id="VVB15371.1"/>
    </source>
</evidence>
<name>A0A565CP59_9BRAS</name>
<protein>
    <submittedName>
        <fullName evidence="2">Uncharacterized protein</fullName>
    </submittedName>
</protein>
<organism evidence="2 3">
    <name type="scientific">Arabis nemorensis</name>
    <dbReference type="NCBI Taxonomy" id="586526"/>
    <lineage>
        <taxon>Eukaryota</taxon>
        <taxon>Viridiplantae</taxon>
        <taxon>Streptophyta</taxon>
        <taxon>Embryophyta</taxon>
        <taxon>Tracheophyta</taxon>
        <taxon>Spermatophyta</taxon>
        <taxon>Magnoliopsida</taxon>
        <taxon>eudicotyledons</taxon>
        <taxon>Gunneridae</taxon>
        <taxon>Pentapetalae</taxon>
        <taxon>rosids</taxon>
        <taxon>malvids</taxon>
        <taxon>Brassicales</taxon>
        <taxon>Brassicaceae</taxon>
        <taxon>Arabideae</taxon>
        <taxon>Arabis</taxon>
    </lineage>
</organism>
<sequence length="97" mass="10949">MHLWPSLKLRNSFKSSSKKRFQREQTQSNRQKLLGGEGHHESSPEVSSGCFAVVCRDLAMLLSCCGGMTFEHYMQSPTAHLIRIFVHLITSVEILAT</sequence>
<feature type="region of interest" description="Disordered" evidence="1">
    <location>
        <begin position="14"/>
        <end position="46"/>
    </location>
</feature>
<dbReference type="AlphaFoldDB" id="A0A565CP59"/>
<evidence type="ECO:0000313" key="3">
    <source>
        <dbReference type="Proteomes" id="UP000489600"/>
    </source>
</evidence>
<accession>A0A565CP59</accession>
<comment type="caution">
    <text evidence="2">The sequence shown here is derived from an EMBL/GenBank/DDBJ whole genome shotgun (WGS) entry which is preliminary data.</text>
</comment>
<dbReference type="PANTHER" id="PTHR37263">
    <property type="entry name" value="EXPRESSED PROTEIN"/>
    <property type="match status" value="1"/>
</dbReference>
<evidence type="ECO:0000256" key="1">
    <source>
        <dbReference type="SAM" id="MobiDB-lite"/>
    </source>
</evidence>
<dbReference type="Proteomes" id="UP000489600">
    <property type="component" value="Unassembled WGS sequence"/>
</dbReference>
<keyword evidence="3" id="KW-1185">Reference proteome</keyword>
<dbReference type="PANTHER" id="PTHR37263:SF2">
    <property type="entry name" value="EXPRESSED PROTEIN"/>
    <property type="match status" value="1"/>
</dbReference>
<dbReference type="EMBL" id="CABITT030000008">
    <property type="protein sequence ID" value="VVB15371.1"/>
    <property type="molecule type" value="Genomic_DNA"/>
</dbReference>
<proteinExistence type="predicted"/>